<dbReference type="AlphaFoldDB" id="A0A7M7QNG2"/>
<evidence type="ECO:0000313" key="11">
    <source>
        <dbReference type="EnsemblMetazoa" id="XP_031789383"/>
    </source>
</evidence>
<name>A0A7M7QNG2_NASVI</name>
<dbReference type="GO" id="GO:0004984">
    <property type="term" value="F:olfactory receptor activity"/>
    <property type="evidence" value="ECO:0007669"/>
    <property type="project" value="InterPro"/>
</dbReference>
<comment type="caution">
    <text evidence="10">Lacks conserved residue(s) required for the propagation of feature annotation.</text>
</comment>
<keyword evidence="9 10" id="KW-0807">Transducer</keyword>
<feature type="transmembrane region" description="Helical" evidence="10">
    <location>
        <begin position="273"/>
        <end position="291"/>
    </location>
</feature>
<evidence type="ECO:0000256" key="2">
    <source>
        <dbReference type="ARBA" id="ARBA00022475"/>
    </source>
</evidence>
<evidence type="ECO:0000256" key="3">
    <source>
        <dbReference type="ARBA" id="ARBA00022606"/>
    </source>
</evidence>
<comment type="similarity">
    <text evidence="10">Belongs to the insect chemoreceptor superfamily. Heteromeric odorant receptor channel (TC 1.A.69) family.</text>
</comment>
<evidence type="ECO:0000256" key="10">
    <source>
        <dbReference type="RuleBase" id="RU351113"/>
    </source>
</evidence>
<keyword evidence="3 10" id="KW-0716">Sensory transduction</keyword>
<keyword evidence="12" id="KW-1185">Reference proteome</keyword>
<feature type="transmembrane region" description="Helical" evidence="10">
    <location>
        <begin position="46"/>
        <end position="66"/>
    </location>
</feature>
<evidence type="ECO:0000256" key="4">
    <source>
        <dbReference type="ARBA" id="ARBA00022692"/>
    </source>
</evidence>
<dbReference type="GeneID" id="100463183"/>
<evidence type="ECO:0000256" key="8">
    <source>
        <dbReference type="ARBA" id="ARBA00023170"/>
    </source>
</evidence>
<evidence type="ECO:0000256" key="1">
    <source>
        <dbReference type="ARBA" id="ARBA00004651"/>
    </source>
</evidence>
<keyword evidence="8 10" id="KW-0675">Receptor</keyword>
<organism evidence="11 12">
    <name type="scientific">Nasonia vitripennis</name>
    <name type="common">Parasitic wasp</name>
    <dbReference type="NCBI Taxonomy" id="7425"/>
    <lineage>
        <taxon>Eukaryota</taxon>
        <taxon>Metazoa</taxon>
        <taxon>Ecdysozoa</taxon>
        <taxon>Arthropoda</taxon>
        <taxon>Hexapoda</taxon>
        <taxon>Insecta</taxon>
        <taxon>Pterygota</taxon>
        <taxon>Neoptera</taxon>
        <taxon>Endopterygota</taxon>
        <taxon>Hymenoptera</taxon>
        <taxon>Apocrita</taxon>
        <taxon>Proctotrupomorpha</taxon>
        <taxon>Chalcidoidea</taxon>
        <taxon>Pteromalidae</taxon>
        <taxon>Pteromalinae</taxon>
        <taxon>Nasonia</taxon>
    </lineage>
</organism>
<dbReference type="SMR" id="A0A7M7QNG2"/>
<keyword evidence="4 10" id="KW-0812">Transmembrane</keyword>
<keyword evidence="7 10" id="KW-0472">Membrane</keyword>
<dbReference type="RefSeq" id="XP_031789383.1">
    <property type="nucleotide sequence ID" value="XM_031933523.2"/>
</dbReference>
<feature type="transmembrane region" description="Helical" evidence="10">
    <location>
        <begin position="312"/>
        <end position="332"/>
    </location>
</feature>
<dbReference type="PANTHER" id="PTHR21137">
    <property type="entry name" value="ODORANT RECEPTOR"/>
    <property type="match status" value="1"/>
</dbReference>
<evidence type="ECO:0000256" key="7">
    <source>
        <dbReference type="ARBA" id="ARBA00023136"/>
    </source>
</evidence>
<dbReference type="InterPro" id="IPR004117">
    <property type="entry name" value="7tm6_olfct_rcpt"/>
</dbReference>
<comment type="subcellular location">
    <subcellularLocation>
        <location evidence="1 10">Cell membrane</location>
        <topology evidence="1 10">Multi-pass membrane protein</topology>
    </subcellularLocation>
</comment>
<dbReference type="CTD" id="100463183"/>
<keyword evidence="2" id="KW-1003">Cell membrane</keyword>
<evidence type="ECO:0000256" key="5">
    <source>
        <dbReference type="ARBA" id="ARBA00022725"/>
    </source>
</evidence>
<dbReference type="FunCoup" id="A0A7M7QNG2">
    <property type="interactions" value="83"/>
</dbReference>
<dbReference type="InParanoid" id="A0A7M7QNG2"/>
<dbReference type="Pfam" id="PF02949">
    <property type="entry name" value="7tm_6"/>
    <property type="match status" value="1"/>
</dbReference>
<dbReference type="GO" id="GO:0007165">
    <property type="term" value="P:signal transduction"/>
    <property type="evidence" value="ECO:0007669"/>
    <property type="project" value="UniProtKB-KW"/>
</dbReference>
<accession>A0A7M7QNG2</accession>
<keyword evidence="6 10" id="KW-1133">Transmembrane helix</keyword>
<dbReference type="PANTHER" id="PTHR21137:SF35">
    <property type="entry name" value="ODORANT RECEPTOR 19A-RELATED"/>
    <property type="match status" value="1"/>
</dbReference>
<evidence type="ECO:0000256" key="6">
    <source>
        <dbReference type="ARBA" id="ARBA00022989"/>
    </source>
</evidence>
<dbReference type="EnsemblMetazoa" id="XM_031933523">
    <property type="protein sequence ID" value="XP_031789383"/>
    <property type="gene ID" value="GeneID_100463183"/>
</dbReference>
<reference evidence="11" key="1">
    <citation type="submission" date="2021-01" db="UniProtKB">
        <authorList>
            <consortium name="EnsemblMetazoa"/>
        </authorList>
    </citation>
    <scope>IDENTIFICATION</scope>
</reference>
<dbReference type="GO" id="GO:0005549">
    <property type="term" value="F:odorant binding"/>
    <property type="evidence" value="ECO:0007669"/>
    <property type="project" value="InterPro"/>
</dbReference>
<sequence>MKSRENIFTKDDIEYYLNFILKSLRTVGLKLSLSKKIDEFKFRHKLPTIIGCSIGIIIFFLQIYFIGDALHNHTILPIQIISQVISNLQAVSKGFLVVYKINKIQRILEQIGVLWKMYTPDESNRATLYNILQRTRSICKTYYAVLIATVSIYYLQPIANFMGQYGARNGINHTYDYTKTLLIIKVPFQVTLKRYFFIISQEAVLLYMSALYWACSDAFFACFTTQICYHFKILKYHTKVCFDVKNENSRLNLVTLIKRHQKLLRLCELTEDVFSPIIFSTMLSSAMNLCVNVIGVKETISNGSYRQTGMHLFLFIITFSQILFYCAFAEAMTEEACTLADLAYNLEWTSKDYKLRYYIQVIILRAHKPIYCTAYGFFPIGIQKLTSNVYFSDYKRVIFILYDAKNSELKI</sequence>
<dbReference type="OrthoDB" id="8185860at2759"/>
<dbReference type="Proteomes" id="UP000002358">
    <property type="component" value="Chromosome 1"/>
</dbReference>
<protein>
    <recommendedName>
        <fullName evidence="10">Odorant receptor</fullName>
    </recommendedName>
</protein>
<dbReference type="GO" id="GO:0005886">
    <property type="term" value="C:plasma membrane"/>
    <property type="evidence" value="ECO:0007669"/>
    <property type="project" value="UniProtKB-SubCell"/>
</dbReference>
<evidence type="ECO:0000256" key="9">
    <source>
        <dbReference type="ARBA" id="ARBA00023224"/>
    </source>
</evidence>
<keyword evidence="5 10" id="KW-0552">Olfaction</keyword>
<evidence type="ECO:0000313" key="12">
    <source>
        <dbReference type="Proteomes" id="UP000002358"/>
    </source>
</evidence>
<proteinExistence type="inferred from homology"/>
<feature type="transmembrane region" description="Helical" evidence="10">
    <location>
        <begin position="78"/>
        <end position="99"/>
    </location>
</feature>